<evidence type="ECO:0000313" key="3">
    <source>
        <dbReference type="Proteomes" id="UP000092671"/>
    </source>
</evidence>
<accession>A0A1B8PK91</accession>
<name>A0A1B8PK91_MORNO</name>
<gene>
    <name evidence="2" type="ORF">A9Z60_08310</name>
</gene>
<dbReference type="OrthoDB" id="5681789at2"/>
<protein>
    <submittedName>
        <fullName evidence="2">Uncharacterized protein</fullName>
    </submittedName>
</protein>
<dbReference type="EMBL" id="LZDN01000008">
    <property type="protein sequence ID" value="OBX51078.1"/>
    <property type="molecule type" value="Genomic_DNA"/>
</dbReference>
<feature type="transmembrane region" description="Helical" evidence="1">
    <location>
        <begin position="298"/>
        <end position="316"/>
    </location>
</feature>
<proteinExistence type="predicted"/>
<sequence length="387" mass="44145">MTTFADLIYIYRKSDRKSEWTHSNPAVFCVNTADELRLLIALDEECEKTGLIIISDNPKVGDTLHLQITSPKPTFGRVYENFNAFVSGDMAQIFDKAIGHSDYYIMAENISSTDNPTPSLLADYHAVKTLINHLIEMGSYINKPNKQLIFFSQNIFELSIDMTNKAAEFGDFIRNITPKHQNVIGAFSAWLKQDQDITKSHHDEKKSILAFVLTEEFSHQAHLLDVLEKITEVYKSIEAQYALYIANFSYKKFLEKLNETNEKFVARINDTVSKTLPQFLGLPFLTAIPTALKSEDNWLVYTALLFYCAMCFLGLSTQKAVLNYIKEDVKNYTDAELPKELANQWQTHKNRINTLVGKQELLYCVLVIAVALCFFYGLYKLAAIFGV</sequence>
<evidence type="ECO:0000256" key="1">
    <source>
        <dbReference type="SAM" id="Phobius"/>
    </source>
</evidence>
<keyword evidence="1" id="KW-0472">Membrane</keyword>
<dbReference type="RefSeq" id="WP_066888366.1">
    <property type="nucleotide sequence ID" value="NZ_LZDM01000034.1"/>
</dbReference>
<evidence type="ECO:0000313" key="2">
    <source>
        <dbReference type="EMBL" id="OBX51078.1"/>
    </source>
</evidence>
<dbReference type="AlphaFoldDB" id="A0A1B8PK91"/>
<keyword evidence="1" id="KW-0812">Transmembrane</keyword>
<feature type="transmembrane region" description="Helical" evidence="1">
    <location>
        <begin position="361"/>
        <end position="379"/>
    </location>
</feature>
<reference evidence="2 3" key="1">
    <citation type="submission" date="2016-06" db="EMBL/GenBank/DDBJ databases">
        <title>Draft genome of Moraxella nonliquefaciens CCUG 60284.</title>
        <authorList>
            <person name="Salva-Serra F."/>
            <person name="Engstrom-Jakobsson H."/>
            <person name="Thorell K."/>
            <person name="Gonzales-Siles L."/>
            <person name="Karlsson R."/>
            <person name="Boulund F."/>
            <person name="Engstrand L."/>
            <person name="Kristiansson E."/>
            <person name="Moore E."/>
        </authorList>
    </citation>
    <scope>NUCLEOTIDE SEQUENCE [LARGE SCALE GENOMIC DNA]</scope>
    <source>
        <strain evidence="2 3">CCUG 60284</strain>
    </source>
</reference>
<comment type="caution">
    <text evidence="2">The sequence shown here is derived from an EMBL/GenBank/DDBJ whole genome shotgun (WGS) entry which is preliminary data.</text>
</comment>
<organism evidence="2 3">
    <name type="scientific">Moraxella nonliquefaciens</name>
    <dbReference type="NCBI Taxonomy" id="478"/>
    <lineage>
        <taxon>Bacteria</taxon>
        <taxon>Pseudomonadati</taxon>
        <taxon>Pseudomonadota</taxon>
        <taxon>Gammaproteobacteria</taxon>
        <taxon>Moraxellales</taxon>
        <taxon>Moraxellaceae</taxon>
        <taxon>Moraxella</taxon>
    </lineage>
</organism>
<dbReference type="Proteomes" id="UP000092671">
    <property type="component" value="Unassembled WGS sequence"/>
</dbReference>
<keyword evidence="1" id="KW-1133">Transmembrane helix</keyword>